<dbReference type="FunFam" id="3.30.70.270:FF:000001">
    <property type="entry name" value="Diguanylate cyclase domain protein"/>
    <property type="match status" value="1"/>
</dbReference>
<feature type="transmembrane region" description="Helical" evidence="3">
    <location>
        <begin position="33"/>
        <end position="52"/>
    </location>
</feature>
<organism evidence="5 6">
    <name type="scientific">Trinickia dabaoshanensis</name>
    <dbReference type="NCBI Taxonomy" id="564714"/>
    <lineage>
        <taxon>Bacteria</taxon>
        <taxon>Pseudomonadati</taxon>
        <taxon>Pseudomonadota</taxon>
        <taxon>Betaproteobacteria</taxon>
        <taxon>Burkholderiales</taxon>
        <taxon>Burkholderiaceae</taxon>
        <taxon>Trinickia</taxon>
    </lineage>
</organism>
<dbReference type="OrthoDB" id="9813903at2"/>
<dbReference type="Proteomes" id="UP000235616">
    <property type="component" value="Unassembled WGS sequence"/>
</dbReference>
<keyword evidence="3" id="KW-0472">Membrane</keyword>
<protein>
    <recommendedName>
        <fullName evidence="1">diguanylate cyclase</fullName>
        <ecNumber evidence="1">2.7.7.65</ecNumber>
    </recommendedName>
</protein>
<dbReference type="PROSITE" id="PS50887">
    <property type="entry name" value="GGDEF"/>
    <property type="match status" value="1"/>
</dbReference>
<evidence type="ECO:0000256" key="1">
    <source>
        <dbReference type="ARBA" id="ARBA00012528"/>
    </source>
</evidence>
<keyword evidence="3" id="KW-1133">Transmembrane helix</keyword>
<dbReference type="PANTHER" id="PTHR45138:SF9">
    <property type="entry name" value="DIGUANYLATE CYCLASE DGCM-RELATED"/>
    <property type="match status" value="1"/>
</dbReference>
<dbReference type="AlphaFoldDB" id="A0A2N7VX57"/>
<dbReference type="EC" id="2.7.7.65" evidence="1"/>
<feature type="transmembrane region" description="Helical" evidence="3">
    <location>
        <begin position="58"/>
        <end position="77"/>
    </location>
</feature>
<dbReference type="InterPro" id="IPR043128">
    <property type="entry name" value="Rev_trsase/Diguanyl_cyclase"/>
</dbReference>
<dbReference type="Gene3D" id="3.30.70.270">
    <property type="match status" value="1"/>
</dbReference>
<dbReference type="SMART" id="SM00267">
    <property type="entry name" value="GGDEF"/>
    <property type="match status" value="1"/>
</dbReference>
<dbReference type="InterPro" id="IPR050469">
    <property type="entry name" value="Diguanylate_Cyclase"/>
</dbReference>
<sequence>MPSTVALLSIALMSCVMSAAVLGSLLRADVRGVARWCTAYGIFSVGIVLILASSRVSPWLGVAFSHGLFLVASFAILQGAREFFGRPKAMVSEYAAVIGVYAVLLYFSYVKPNLDASVAVSSGYFAYVRGAVGWTVLRHRPRQRPAYSYYFLAIASFVGTALHIARSAAYGLGFDHQAAFLDPSPLNIAFLGLGILSFPFMSIGMVMLAHDRLAERMERLATVDELTGALIRRAFMERAAAAVTTAQAHGAPVALAILDLDNFKAVNDHYGHAAGDCALEHFASTVLQTLRPGDLFGRLGGEEFAILFPATREAEALQLTNGLRMAIAARPCGQTPYTFSAGVDEFGPGEKLARVLARADAALYTAKALGRDCVVMASSHGESDEQLAQPG</sequence>
<feature type="transmembrane region" description="Helical" evidence="3">
    <location>
        <begin position="188"/>
        <end position="209"/>
    </location>
</feature>
<dbReference type="GO" id="GO:0052621">
    <property type="term" value="F:diguanylate cyclase activity"/>
    <property type="evidence" value="ECO:0007669"/>
    <property type="project" value="UniProtKB-EC"/>
</dbReference>
<evidence type="ECO:0000256" key="3">
    <source>
        <dbReference type="SAM" id="Phobius"/>
    </source>
</evidence>
<feature type="transmembrane region" description="Helical" evidence="3">
    <location>
        <begin position="6"/>
        <end position="26"/>
    </location>
</feature>
<evidence type="ECO:0000313" key="6">
    <source>
        <dbReference type="Proteomes" id="UP000235616"/>
    </source>
</evidence>
<name>A0A2N7VX57_9BURK</name>
<keyword evidence="6" id="KW-1185">Reference proteome</keyword>
<feature type="transmembrane region" description="Helical" evidence="3">
    <location>
        <begin position="89"/>
        <end position="110"/>
    </location>
</feature>
<reference evidence="5 6" key="1">
    <citation type="submission" date="2018-01" db="EMBL/GenBank/DDBJ databases">
        <title>Whole genome analyses suggest that Burkholderia sensu lato contains two further novel genera in the rhizoxinica-symbiotica group Mycetohabitans gen. nov., and Trinickia gen. nov.: implications for the evolution of diazotrophy and nodulation in the Burkholderiaceae.</title>
        <authorList>
            <person name="Estrada-de los Santos P."/>
            <person name="Palmer M."/>
            <person name="Chavez-Ramirez B."/>
            <person name="Beukes C."/>
            <person name="Steenkamp E.T."/>
            <person name="Hirsch A.M."/>
            <person name="Manyaka P."/>
            <person name="Maluk M."/>
            <person name="Lafos M."/>
            <person name="Crook M."/>
            <person name="Gross E."/>
            <person name="Simon M.F."/>
            <person name="Bueno dos Reis Junior F."/>
            <person name="Poole P.S."/>
            <person name="Venter S.N."/>
            <person name="James E.K."/>
        </authorList>
    </citation>
    <scope>NUCLEOTIDE SEQUENCE [LARGE SCALE GENOMIC DNA]</scope>
    <source>
        <strain evidence="5 6">GIMN1.004</strain>
    </source>
</reference>
<keyword evidence="3" id="KW-0812">Transmembrane</keyword>
<dbReference type="EMBL" id="PNYA01000005">
    <property type="protein sequence ID" value="PMS21735.1"/>
    <property type="molecule type" value="Genomic_DNA"/>
</dbReference>
<dbReference type="InterPro" id="IPR029787">
    <property type="entry name" value="Nucleotide_cyclase"/>
</dbReference>
<dbReference type="PANTHER" id="PTHR45138">
    <property type="entry name" value="REGULATORY COMPONENTS OF SENSORY TRANSDUCTION SYSTEM"/>
    <property type="match status" value="1"/>
</dbReference>
<dbReference type="InterPro" id="IPR000160">
    <property type="entry name" value="GGDEF_dom"/>
</dbReference>
<accession>A0A2N7VX57</accession>
<evidence type="ECO:0000256" key="2">
    <source>
        <dbReference type="ARBA" id="ARBA00034247"/>
    </source>
</evidence>
<feature type="domain" description="GGDEF" evidence="4">
    <location>
        <begin position="251"/>
        <end position="379"/>
    </location>
</feature>
<feature type="transmembrane region" description="Helical" evidence="3">
    <location>
        <begin position="116"/>
        <end position="137"/>
    </location>
</feature>
<gene>
    <name evidence="5" type="ORF">C0Z18_07765</name>
</gene>
<comment type="caution">
    <text evidence="5">The sequence shown here is derived from an EMBL/GenBank/DDBJ whole genome shotgun (WGS) entry which is preliminary data.</text>
</comment>
<dbReference type="RefSeq" id="WP_102644801.1">
    <property type="nucleotide sequence ID" value="NZ_PNYA01000005.1"/>
</dbReference>
<comment type="catalytic activity">
    <reaction evidence="2">
        <text>2 GTP = 3',3'-c-di-GMP + 2 diphosphate</text>
        <dbReference type="Rhea" id="RHEA:24898"/>
        <dbReference type="ChEBI" id="CHEBI:33019"/>
        <dbReference type="ChEBI" id="CHEBI:37565"/>
        <dbReference type="ChEBI" id="CHEBI:58805"/>
        <dbReference type="EC" id="2.7.7.65"/>
    </reaction>
</comment>
<evidence type="ECO:0000259" key="4">
    <source>
        <dbReference type="PROSITE" id="PS50887"/>
    </source>
</evidence>
<dbReference type="NCBIfam" id="TIGR00254">
    <property type="entry name" value="GGDEF"/>
    <property type="match status" value="1"/>
</dbReference>
<evidence type="ECO:0000313" key="5">
    <source>
        <dbReference type="EMBL" id="PMS21735.1"/>
    </source>
</evidence>
<proteinExistence type="predicted"/>
<dbReference type="SUPFAM" id="SSF55073">
    <property type="entry name" value="Nucleotide cyclase"/>
    <property type="match status" value="1"/>
</dbReference>
<feature type="transmembrane region" description="Helical" evidence="3">
    <location>
        <begin position="149"/>
        <end position="168"/>
    </location>
</feature>
<dbReference type="CDD" id="cd01949">
    <property type="entry name" value="GGDEF"/>
    <property type="match status" value="1"/>
</dbReference>
<dbReference type="Pfam" id="PF00990">
    <property type="entry name" value="GGDEF"/>
    <property type="match status" value="1"/>
</dbReference>